<keyword evidence="5" id="KW-0663">Pyridoxal phosphate</keyword>
<dbReference type="PROSITE" id="PS00105">
    <property type="entry name" value="AA_TRANSFER_CLASS_1"/>
    <property type="match status" value="1"/>
</dbReference>
<dbReference type="InterPro" id="IPR050596">
    <property type="entry name" value="AspAT/PAT-like"/>
</dbReference>
<dbReference type="GO" id="GO:0006520">
    <property type="term" value="P:amino acid metabolic process"/>
    <property type="evidence" value="ECO:0007669"/>
    <property type="project" value="InterPro"/>
</dbReference>
<dbReference type="InterPro" id="IPR015422">
    <property type="entry name" value="PyrdxlP-dep_Trfase_small"/>
</dbReference>
<organism evidence="8 9">
    <name type="scientific">Luoshenia tenuis</name>
    <dbReference type="NCBI Taxonomy" id="2763654"/>
    <lineage>
        <taxon>Bacteria</taxon>
        <taxon>Bacillati</taxon>
        <taxon>Bacillota</taxon>
        <taxon>Clostridia</taxon>
        <taxon>Christensenellales</taxon>
        <taxon>Christensenellaceae</taxon>
        <taxon>Luoshenia</taxon>
    </lineage>
</organism>
<dbReference type="PANTHER" id="PTHR46383:SF3">
    <property type="entry name" value="ASPARTATE AMINOTRANSFERASE-RELATED"/>
    <property type="match status" value="1"/>
</dbReference>
<keyword evidence="9" id="KW-1185">Reference proteome</keyword>
<dbReference type="InterPro" id="IPR015421">
    <property type="entry name" value="PyrdxlP-dep_Trfase_major"/>
</dbReference>
<dbReference type="EC" id="2.6.1.-" evidence="6"/>
<protein>
    <recommendedName>
        <fullName evidence="6">Aminotransferase</fullName>
        <ecNumber evidence="6">2.6.1.-</ecNumber>
    </recommendedName>
</protein>
<proteinExistence type="inferred from homology"/>
<dbReference type="SUPFAM" id="SSF53383">
    <property type="entry name" value="PLP-dependent transferases"/>
    <property type="match status" value="1"/>
</dbReference>
<evidence type="ECO:0000313" key="9">
    <source>
        <dbReference type="Proteomes" id="UP000654279"/>
    </source>
</evidence>
<dbReference type="Gene3D" id="3.40.640.10">
    <property type="entry name" value="Type I PLP-dependent aspartate aminotransferase-like (Major domain)"/>
    <property type="match status" value="1"/>
</dbReference>
<gene>
    <name evidence="8" type="ORF">H8699_06985</name>
</gene>
<comment type="similarity">
    <text evidence="2 6">Belongs to the class-I pyridoxal-phosphate-dependent aminotransferase family.</text>
</comment>
<comment type="cofactor">
    <cofactor evidence="1 6">
        <name>pyridoxal 5'-phosphate</name>
        <dbReference type="ChEBI" id="CHEBI:597326"/>
    </cofactor>
</comment>
<evidence type="ECO:0000256" key="5">
    <source>
        <dbReference type="ARBA" id="ARBA00022898"/>
    </source>
</evidence>
<dbReference type="FunFam" id="3.40.640.10:FF:000033">
    <property type="entry name" value="Aspartate aminotransferase"/>
    <property type="match status" value="1"/>
</dbReference>
<sequence length="383" mass="41831">MATVPKSGIRKFFDIVAEMKDAISLGVGEPDFVTPWNIRQAGMRSLEKGMTGYTSNWGTLELRREIARYLEGRFDLAYDPADQILVTIGASEAIDLALRALLDPGDEVLIPDPGYVSYAPGVVFANAVPVSIPMSADNGFKLTPELILPRITQRTKALILPFPSNPTGGIMDRQSLEALAGALEGTNIAVISDEIYAELTYSGKHVSIAQLPSMYERTIVINGFSKAFAMTGWRLGYLCGHRDLVAAMCKIHQYSILCASTMAQAAGVEALKQGRATDYADVKRMHDAYDLRRRVVVNGFNDMGLPCYEPEGAFYAFPSIKGMGLSSDEFCERLLREKKVAAVPGSAFGAQGEGFIRCSYATSMEQLKEALRRIEGFVAPLLK</sequence>
<comment type="caution">
    <text evidence="8">The sequence shown here is derived from an EMBL/GenBank/DDBJ whole genome shotgun (WGS) entry which is preliminary data.</text>
</comment>
<dbReference type="GO" id="GO:0008483">
    <property type="term" value="F:transaminase activity"/>
    <property type="evidence" value="ECO:0007669"/>
    <property type="project" value="UniProtKB-KW"/>
</dbReference>
<feature type="domain" description="Aminotransferase class I/classII large" evidence="7">
    <location>
        <begin position="21"/>
        <end position="374"/>
    </location>
</feature>
<evidence type="ECO:0000256" key="4">
    <source>
        <dbReference type="ARBA" id="ARBA00022679"/>
    </source>
</evidence>
<dbReference type="Pfam" id="PF00155">
    <property type="entry name" value="Aminotran_1_2"/>
    <property type="match status" value="1"/>
</dbReference>
<name>A0A926D1D2_9FIRM</name>
<dbReference type="InterPro" id="IPR004838">
    <property type="entry name" value="NHTrfase_class1_PyrdxlP-BS"/>
</dbReference>
<evidence type="ECO:0000259" key="7">
    <source>
        <dbReference type="Pfam" id="PF00155"/>
    </source>
</evidence>
<dbReference type="Proteomes" id="UP000654279">
    <property type="component" value="Unassembled WGS sequence"/>
</dbReference>
<dbReference type="AlphaFoldDB" id="A0A926D1D2"/>
<evidence type="ECO:0000256" key="1">
    <source>
        <dbReference type="ARBA" id="ARBA00001933"/>
    </source>
</evidence>
<keyword evidence="4 6" id="KW-0808">Transferase</keyword>
<reference evidence="8" key="1">
    <citation type="submission" date="2020-08" db="EMBL/GenBank/DDBJ databases">
        <title>Genome public.</title>
        <authorList>
            <person name="Liu C."/>
            <person name="Sun Q."/>
        </authorList>
    </citation>
    <scope>NUCLEOTIDE SEQUENCE</scope>
    <source>
        <strain evidence="8">NSJ-44</strain>
    </source>
</reference>
<evidence type="ECO:0000256" key="6">
    <source>
        <dbReference type="RuleBase" id="RU000481"/>
    </source>
</evidence>
<evidence type="ECO:0000313" key="8">
    <source>
        <dbReference type="EMBL" id="MBC8529169.1"/>
    </source>
</evidence>
<dbReference type="GO" id="GO:0030170">
    <property type="term" value="F:pyridoxal phosphate binding"/>
    <property type="evidence" value="ECO:0007669"/>
    <property type="project" value="InterPro"/>
</dbReference>
<evidence type="ECO:0000256" key="2">
    <source>
        <dbReference type="ARBA" id="ARBA00007441"/>
    </source>
</evidence>
<dbReference type="EMBL" id="JACRSO010000002">
    <property type="protein sequence ID" value="MBC8529169.1"/>
    <property type="molecule type" value="Genomic_DNA"/>
</dbReference>
<keyword evidence="3 6" id="KW-0032">Aminotransferase</keyword>
<dbReference type="InterPro" id="IPR015424">
    <property type="entry name" value="PyrdxlP-dep_Trfase"/>
</dbReference>
<evidence type="ECO:0000256" key="3">
    <source>
        <dbReference type="ARBA" id="ARBA00022576"/>
    </source>
</evidence>
<accession>A0A926D1D2</accession>
<dbReference type="InterPro" id="IPR004839">
    <property type="entry name" value="Aminotransferase_I/II_large"/>
</dbReference>
<dbReference type="CDD" id="cd00609">
    <property type="entry name" value="AAT_like"/>
    <property type="match status" value="1"/>
</dbReference>
<dbReference type="Gene3D" id="3.90.1150.10">
    <property type="entry name" value="Aspartate Aminotransferase, domain 1"/>
    <property type="match status" value="1"/>
</dbReference>
<dbReference type="PANTHER" id="PTHR46383">
    <property type="entry name" value="ASPARTATE AMINOTRANSFERASE"/>
    <property type="match status" value="1"/>
</dbReference>